<proteinExistence type="evidence at transcript level"/>
<feature type="region of interest" description="Disordered" evidence="1">
    <location>
        <begin position="112"/>
        <end position="134"/>
    </location>
</feature>
<sequence>MPLLCISLLALLLLPLSLSCVSKRPPAEVRKDYMEIVEIELDNTRGSIMALLHNSSCPELKQKLRRCTDTTNVVTTLHFLTCKMKNLRFSHTDGLAMSVINSIRCPCLGKPTNEPSTRSKTATRQRRNDQRKSKEIKNLCKAKAILSTMTECYEMLNTLLMDT</sequence>
<accession>A0A1W5KJT4</accession>
<dbReference type="EMBL" id="KT922005">
    <property type="protein sequence ID" value="AMQ81674.1"/>
    <property type="molecule type" value="mRNA"/>
</dbReference>
<organism evidence="3">
    <name type="scientific">Trachinotus ovatus</name>
    <name type="common">Derbio</name>
    <name type="synonym">Gasterosteus ovatus</name>
    <dbReference type="NCBI Taxonomy" id="173339"/>
    <lineage>
        <taxon>Eukaryota</taxon>
        <taxon>Metazoa</taxon>
        <taxon>Chordata</taxon>
        <taxon>Craniata</taxon>
        <taxon>Vertebrata</taxon>
        <taxon>Euteleostomi</taxon>
        <taxon>Actinopterygii</taxon>
        <taxon>Neopterygii</taxon>
        <taxon>Teleostei</taxon>
        <taxon>Neoteleostei</taxon>
        <taxon>Acanthomorphata</taxon>
        <taxon>Carangaria</taxon>
        <taxon>Carangiformes</taxon>
        <taxon>Carangidae</taxon>
        <taxon>Trachinotus</taxon>
    </lineage>
</organism>
<evidence type="ECO:0000256" key="1">
    <source>
        <dbReference type="SAM" id="MobiDB-lite"/>
    </source>
</evidence>
<feature type="signal peptide" evidence="2">
    <location>
        <begin position="1"/>
        <end position="19"/>
    </location>
</feature>
<keyword evidence="2" id="KW-0732">Signal</keyword>
<evidence type="ECO:0000313" key="3">
    <source>
        <dbReference type="EMBL" id="AMQ81674.1"/>
    </source>
</evidence>
<evidence type="ECO:0000256" key="2">
    <source>
        <dbReference type="SAM" id="SignalP"/>
    </source>
</evidence>
<dbReference type="AlphaFoldDB" id="A0A1W5KJT4"/>
<feature type="compositionally biased region" description="Polar residues" evidence="1">
    <location>
        <begin position="113"/>
        <end position="122"/>
    </location>
</feature>
<reference evidence="3" key="1">
    <citation type="submission" date="2015-10" db="EMBL/GenBank/DDBJ databases">
        <title>Molecular characterization and functional analysis of Interleukin-7 cDNA from golden pompano (Trachinotus ovatus).</title>
        <authorList>
            <person name="Zhu K."/>
            <person name="Zhang D."/>
        </authorList>
    </citation>
    <scope>NUCLEOTIDE SEQUENCE</scope>
</reference>
<feature type="chain" id="PRO_5013229959" evidence="2">
    <location>
        <begin position="20"/>
        <end position="163"/>
    </location>
</feature>
<dbReference type="OrthoDB" id="8937089at2759"/>
<protein>
    <submittedName>
        <fullName evidence="3">Interleukin-7</fullName>
    </submittedName>
</protein>
<name>A0A1W5KJT4_TRAOV</name>